<protein>
    <recommendedName>
        <fullName evidence="1">diguanylate cyclase</fullName>
        <ecNumber evidence="1">2.7.7.65</ecNumber>
    </recommendedName>
</protein>
<evidence type="ECO:0000256" key="2">
    <source>
        <dbReference type="ARBA" id="ARBA00034247"/>
    </source>
</evidence>
<dbReference type="SMART" id="SM00267">
    <property type="entry name" value="GGDEF"/>
    <property type="match status" value="1"/>
</dbReference>
<dbReference type="CDD" id="cd01949">
    <property type="entry name" value="GGDEF"/>
    <property type="match status" value="1"/>
</dbReference>
<dbReference type="EC" id="2.7.7.65" evidence="1"/>
<keyword evidence="3" id="KW-0812">Transmembrane</keyword>
<evidence type="ECO:0000313" key="5">
    <source>
        <dbReference type="EMBL" id="MDY8109687.1"/>
    </source>
</evidence>
<dbReference type="PANTHER" id="PTHR45138:SF9">
    <property type="entry name" value="DIGUANYLATE CYCLASE DGCM-RELATED"/>
    <property type="match status" value="1"/>
</dbReference>
<dbReference type="InterPro" id="IPR000160">
    <property type="entry name" value="GGDEF_dom"/>
</dbReference>
<feature type="transmembrane region" description="Helical" evidence="3">
    <location>
        <begin position="44"/>
        <end position="69"/>
    </location>
</feature>
<dbReference type="PANTHER" id="PTHR45138">
    <property type="entry name" value="REGULATORY COMPONENTS OF SENSORY TRANSDUCTION SYSTEM"/>
    <property type="match status" value="1"/>
</dbReference>
<sequence length="259" mass="28622">MKTVRPDVSALMCLSTAVFSAVSLSVLVVLGQPLLVYMEGGDRALIVLAAALSAAFMTATVAIGAFWILPKMRRQSKEQGKLQTLTGALERRSQDLETAALTDALTGMHNRRFFDEAMRYYLDEFEKIGRPLGFMLLDLDHFKAINDTHGHDVGDEVLKAVANCLFEVTRHHDIVARLGGEEFAVVTPNMGRTDCEAFADRIREAIGKLVIRTGNVHLRVTVSIGVAVSQRKDDVGQFYKRADVNLYHAKQTGRNRVCA</sequence>
<name>A0ABU5I2W4_9HYPH</name>
<keyword evidence="3" id="KW-0472">Membrane</keyword>
<proteinExistence type="predicted"/>
<comment type="catalytic activity">
    <reaction evidence="2">
        <text>2 GTP = 3',3'-c-di-GMP + 2 diphosphate</text>
        <dbReference type="Rhea" id="RHEA:24898"/>
        <dbReference type="ChEBI" id="CHEBI:33019"/>
        <dbReference type="ChEBI" id="CHEBI:37565"/>
        <dbReference type="ChEBI" id="CHEBI:58805"/>
        <dbReference type="EC" id="2.7.7.65"/>
    </reaction>
</comment>
<evidence type="ECO:0000259" key="4">
    <source>
        <dbReference type="PROSITE" id="PS50887"/>
    </source>
</evidence>
<keyword evidence="6" id="KW-1185">Reference proteome</keyword>
<dbReference type="SUPFAM" id="SSF55073">
    <property type="entry name" value="Nucleotide cyclase"/>
    <property type="match status" value="1"/>
</dbReference>
<dbReference type="InterPro" id="IPR050469">
    <property type="entry name" value="Diguanylate_Cyclase"/>
</dbReference>
<evidence type="ECO:0000256" key="3">
    <source>
        <dbReference type="SAM" id="Phobius"/>
    </source>
</evidence>
<dbReference type="GO" id="GO:0052621">
    <property type="term" value="F:diguanylate cyclase activity"/>
    <property type="evidence" value="ECO:0007669"/>
    <property type="project" value="UniProtKB-EC"/>
</dbReference>
<reference evidence="5 6" key="1">
    <citation type="submission" date="2023-12" db="EMBL/GenBank/DDBJ databases">
        <title>Description of Novel Strain Fulvimarina sp. 2208YS6-2-32 isolated from Uroteuthis (Photololigo) edulis.</title>
        <authorList>
            <person name="Park J.-S."/>
        </authorList>
    </citation>
    <scope>NUCLEOTIDE SEQUENCE [LARGE SCALE GENOMIC DNA]</scope>
    <source>
        <strain evidence="5 6">2208YS6-2-32</strain>
    </source>
</reference>
<dbReference type="Proteomes" id="UP001294412">
    <property type="component" value="Unassembled WGS sequence"/>
</dbReference>
<feature type="domain" description="GGDEF" evidence="4">
    <location>
        <begin position="130"/>
        <end position="259"/>
    </location>
</feature>
<evidence type="ECO:0000256" key="1">
    <source>
        <dbReference type="ARBA" id="ARBA00012528"/>
    </source>
</evidence>
<dbReference type="Pfam" id="PF00990">
    <property type="entry name" value="GGDEF"/>
    <property type="match status" value="1"/>
</dbReference>
<dbReference type="Gene3D" id="3.30.70.270">
    <property type="match status" value="1"/>
</dbReference>
<comment type="caution">
    <text evidence="5">The sequence shown here is derived from an EMBL/GenBank/DDBJ whole genome shotgun (WGS) entry which is preliminary data.</text>
</comment>
<dbReference type="NCBIfam" id="TIGR00254">
    <property type="entry name" value="GGDEF"/>
    <property type="match status" value="1"/>
</dbReference>
<dbReference type="InterPro" id="IPR043128">
    <property type="entry name" value="Rev_trsase/Diguanyl_cyclase"/>
</dbReference>
<accession>A0ABU5I2W4</accession>
<keyword evidence="3" id="KW-1133">Transmembrane helix</keyword>
<organism evidence="5 6">
    <name type="scientific">Fulvimarina uroteuthidis</name>
    <dbReference type="NCBI Taxonomy" id="3098149"/>
    <lineage>
        <taxon>Bacteria</taxon>
        <taxon>Pseudomonadati</taxon>
        <taxon>Pseudomonadota</taxon>
        <taxon>Alphaproteobacteria</taxon>
        <taxon>Hyphomicrobiales</taxon>
        <taxon>Aurantimonadaceae</taxon>
        <taxon>Fulvimarina</taxon>
    </lineage>
</organism>
<feature type="transmembrane region" description="Helical" evidence="3">
    <location>
        <begin position="12"/>
        <end position="38"/>
    </location>
</feature>
<dbReference type="PROSITE" id="PS50887">
    <property type="entry name" value="GGDEF"/>
    <property type="match status" value="1"/>
</dbReference>
<dbReference type="InterPro" id="IPR029787">
    <property type="entry name" value="Nucleotide_cyclase"/>
</dbReference>
<keyword evidence="5" id="KW-0808">Transferase</keyword>
<gene>
    <name evidence="5" type="ORF">U0C82_11115</name>
</gene>
<keyword evidence="5" id="KW-0548">Nucleotidyltransferase</keyword>
<evidence type="ECO:0000313" key="6">
    <source>
        <dbReference type="Proteomes" id="UP001294412"/>
    </source>
</evidence>
<dbReference type="EMBL" id="JAXLPB010000003">
    <property type="protein sequence ID" value="MDY8109687.1"/>
    <property type="molecule type" value="Genomic_DNA"/>
</dbReference>